<dbReference type="SUPFAM" id="SSF57180">
    <property type="entry name" value="Cellulose-binding domain"/>
    <property type="match status" value="1"/>
</dbReference>
<feature type="compositionally biased region" description="Low complexity" evidence="13">
    <location>
        <begin position="340"/>
        <end position="371"/>
    </location>
</feature>
<gene>
    <name evidence="17" type="ORF">B0T18DRAFT_389768</name>
</gene>
<dbReference type="EC" id="3.2.1.8" evidence="12"/>
<evidence type="ECO:0000256" key="6">
    <source>
        <dbReference type="ARBA" id="ARBA00022651"/>
    </source>
</evidence>
<dbReference type="SMART" id="SM00236">
    <property type="entry name" value="fCBD"/>
    <property type="match status" value="1"/>
</dbReference>
<evidence type="ECO:0000256" key="14">
    <source>
        <dbReference type="SAM" id="SignalP"/>
    </source>
</evidence>
<evidence type="ECO:0000313" key="18">
    <source>
        <dbReference type="Proteomes" id="UP001172155"/>
    </source>
</evidence>
<evidence type="ECO:0000256" key="10">
    <source>
        <dbReference type="ARBA" id="ARBA00023295"/>
    </source>
</evidence>
<feature type="chain" id="PRO_5041466336" description="Beta-xylanase" evidence="14">
    <location>
        <begin position="19"/>
        <end position="418"/>
    </location>
</feature>
<dbReference type="GO" id="GO:0045493">
    <property type="term" value="P:xylan catabolic process"/>
    <property type="evidence" value="ECO:0007669"/>
    <property type="project" value="UniProtKB-KW"/>
</dbReference>
<comment type="pathway">
    <text evidence="3">Glycan degradation; xylan degradation.</text>
</comment>
<accession>A0AA40K9F5</accession>
<name>A0AA40K9F5_9PEZI</name>
<evidence type="ECO:0000256" key="3">
    <source>
        <dbReference type="ARBA" id="ARBA00004851"/>
    </source>
</evidence>
<proteinExistence type="inferred from homology"/>
<dbReference type="PROSITE" id="PS51164">
    <property type="entry name" value="CBM1_2"/>
    <property type="match status" value="1"/>
</dbReference>
<dbReference type="Pfam" id="PF00331">
    <property type="entry name" value="Glyco_hydro_10"/>
    <property type="match status" value="1"/>
</dbReference>
<evidence type="ECO:0000256" key="1">
    <source>
        <dbReference type="ARBA" id="ARBA00000681"/>
    </source>
</evidence>
<protein>
    <recommendedName>
        <fullName evidence="12">Beta-xylanase</fullName>
        <ecNumber evidence="12">3.2.1.8</ecNumber>
    </recommendedName>
</protein>
<keyword evidence="11 12" id="KW-0624">Polysaccharide degradation</keyword>
<keyword evidence="10 12" id="KW-0326">Glycosidase</keyword>
<organism evidence="17 18">
    <name type="scientific">Schizothecium vesticola</name>
    <dbReference type="NCBI Taxonomy" id="314040"/>
    <lineage>
        <taxon>Eukaryota</taxon>
        <taxon>Fungi</taxon>
        <taxon>Dikarya</taxon>
        <taxon>Ascomycota</taxon>
        <taxon>Pezizomycotina</taxon>
        <taxon>Sordariomycetes</taxon>
        <taxon>Sordariomycetidae</taxon>
        <taxon>Sordariales</taxon>
        <taxon>Schizotheciaceae</taxon>
        <taxon>Schizothecium</taxon>
    </lineage>
</organism>
<keyword evidence="9 12" id="KW-0119">Carbohydrate metabolism</keyword>
<dbReference type="GO" id="GO:0005576">
    <property type="term" value="C:extracellular region"/>
    <property type="evidence" value="ECO:0007669"/>
    <property type="project" value="UniProtKB-SubCell"/>
</dbReference>
<dbReference type="InterPro" id="IPR017853">
    <property type="entry name" value="GH"/>
</dbReference>
<dbReference type="PANTHER" id="PTHR31490">
    <property type="entry name" value="GLYCOSYL HYDROLASE"/>
    <property type="match status" value="1"/>
</dbReference>
<evidence type="ECO:0000256" key="11">
    <source>
        <dbReference type="ARBA" id="ARBA00023326"/>
    </source>
</evidence>
<dbReference type="PROSITE" id="PS51760">
    <property type="entry name" value="GH10_2"/>
    <property type="match status" value="1"/>
</dbReference>
<dbReference type="PANTHER" id="PTHR31490:SF35">
    <property type="entry name" value="ENDO-1,4-BETA-XYLANASE"/>
    <property type="match status" value="1"/>
</dbReference>
<evidence type="ECO:0000256" key="2">
    <source>
        <dbReference type="ARBA" id="ARBA00004613"/>
    </source>
</evidence>
<dbReference type="AlphaFoldDB" id="A0AA40K9F5"/>
<sequence length="418" mass="45717">MHTTGLLAALLAPVVVSAQLHELAVKAGLQYFGTCIGESASQSDTAYMNILSDKREFGQLVPENGQKWDATEGTRGRFTYTQGDISASAARRNGQLLRCHTLVWHSQLPNWVASGSWNRQTLTEVIESHINNVMDHYRGQCLHWDVLNEAVDDNGSYRNSVFYRVFGTDYFPLVFNLAKKADPVTKLYYNDYNLEYNGAKTEKTVELVKIIQAAKAPIEGVGFQAHLIVGTTPNRAQLATVLRRFTSLNLDVAYTELDIRHETMPPNSQALSRQGTDYANVVGSCLDVDRCVGVTVWGYTDKYSWVPGTFPGTGAALLYDDQLRKKAAWTSVSSVLAAAATGSNPNPQPTTIITTTRPATTPTSTPVVVEPTPTPSSPASGSEAQRWGQCGGQGWSGPTRCVAPYTCTYGNPWYSQCL</sequence>
<dbReference type="PROSITE" id="PS00562">
    <property type="entry name" value="CBM1_1"/>
    <property type="match status" value="1"/>
</dbReference>
<dbReference type="Gene3D" id="3.20.20.80">
    <property type="entry name" value="Glycosidases"/>
    <property type="match status" value="1"/>
</dbReference>
<evidence type="ECO:0000256" key="5">
    <source>
        <dbReference type="ARBA" id="ARBA00022525"/>
    </source>
</evidence>
<dbReference type="InterPro" id="IPR001000">
    <property type="entry name" value="GH10_dom"/>
</dbReference>
<keyword evidence="6" id="KW-0858">Xylan degradation</keyword>
<evidence type="ECO:0000256" key="4">
    <source>
        <dbReference type="ARBA" id="ARBA00007495"/>
    </source>
</evidence>
<dbReference type="InterPro" id="IPR000254">
    <property type="entry name" value="CBD"/>
</dbReference>
<dbReference type="PRINTS" id="PR00134">
    <property type="entry name" value="GLHYDRLASE10"/>
</dbReference>
<comment type="catalytic activity">
    <reaction evidence="1 12">
        <text>Endohydrolysis of (1-&gt;4)-beta-D-xylosidic linkages in xylans.</text>
        <dbReference type="EC" id="3.2.1.8"/>
    </reaction>
</comment>
<dbReference type="GO" id="GO:0030248">
    <property type="term" value="F:cellulose binding"/>
    <property type="evidence" value="ECO:0007669"/>
    <property type="project" value="InterPro"/>
</dbReference>
<feature type="region of interest" description="Disordered" evidence="13">
    <location>
        <begin position="340"/>
        <end position="389"/>
    </location>
</feature>
<dbReference type="InterPro" id="IPR044846">
    <property type="entry name" value="GH10"/>
</dbReference>
<dbReference type="SUPFAM" id="SSF51445">
    <property type="entry name" value="(Trans)glycosidases"/>
    <property type="match status" value="1"/>
</dbReference>
<dbReference type="EMBL" id="JAUKUD010000003">
    <property type="protein sequence ID" value="KAK0750332.1"/>
    <property type="molecule type" value="Genomic_DNA"/>
</dbReference>
<keyword evidence="5" id="KW-0964">Secreted</keyword>
<dbReference type="Pfam" id="PF00734">
    <property type="entry name" value="CBM_1"/>
    <property type="match status" value="1"/>
</dbReference>
<evidence type="ECO:0000256" key="9">
    <source>
        <dbReference type="ARBA" id="ARBA00023277"/>
    </source>
</evidence>
<dbReference type="Proteomes" id="UP001172155">
    <property type="component" value="Unassembled WGS sequence"/>
</dbReference>
<comment type="similarity">
    <text evidence="4 12">Belongs to the glycosyl hydrolase 10 (cellulase F) family.</text>
</comment>
<keyword evidence="18" id="KW-1185">Reference proteome</keyword>
<reference evidence="17" key="1">
    <citation type="submission" date="2023-06" db="EMBL/GenBank/DDBJ databases">
        <title>Genome-scale phylogeny and comparative genomics of the fungal order Sordariales.</title>
        <authorList>
            <consortium name="Lawrence Berkeley National Laboratory"/>
            <person name="Hensen N."/>
            <person name="Bonometti L."/>
            <person name="Westerberg I."/>
            <person name="Brannstrom I.O."/>
            <person name="Guillou S."/>
            <person name="Cros-Aarteil S."/>
            <person name="Calhoun S."/>
            <person name="Haridas S."/>
            <person name="Kuo A."/>
            <person name="Mondo S."/>
            <person name="Pangilinan J."/>
            <person name="Riley R."/>
            <person name="LaButti K."/>
            <person name="Andreopoulos B."/>
            <person name="Lipzen A."/>
            <person name="Chen C."/>
            <person name="Yanf M."/>
            <person name="Daum C."/>
            <person name="Ng V."/>
            <person name="Clum A."/>
            <person name="Steindorff A."/>
            <person name="Ohm R."/>
            <person name="Martin F."/>
            <person name="Silar P."/>
            <person name="Natvig D."/>
            <person name="Lalanne C."/>
            <person name="Gautier V."/>
            <person name="Ament-velasquez S.L."/>
            <person name="Kruys A."/>
            <person name="Hutchinson M.I."/>
            <person name="Powell A.J."/>
            <person name="Barry K."/>
            <person name="Miller A.N."/>
            <person name="Grigoriev I.V."/>
            <person name="Debuchy R."/>
            <person name="Gladieux P."/>
            <person name="Thoren M.H."/>
            <person name="Johannesson H."/>
        </authorList>
    </citation>
    <scope>NUCLEOTIDE SEQUENCE</scope>
    <source>
        <strain evidence="17">SMH3187-1</strain>
    </source>
</reference>
<evidence type="ECO:0000313" key="17">
    <source>
        <dbReference type="EMBL" id="KAK0750332.1"/>
    </source>
</evidence>
<comment type="caution">
    <text evidence="17">The sequence shown here is derived from an EMBL/GenBank/DDBJ whole genome shotgun (WGS) entry which is preliminary data.</text>
</comment>
<evidence type="ECO:0000256" key="7">
    <source>
        <dbReference type="ARBA" id="ARBA00022729"/>
    </source>
</evidence>
<dbReference type="GO" id="GO:0031176">
    <property type="term" value="F:endo-1,4-beta-xylanase activity"/>
    <property type="evidence" value="ECO:0007669"/>
    <property type="project" value="UniProtKB-EC"/>
</dbReference>
<evidence type="ECO:0000256" key="12">
    <source>
        <dbReference type="RuleBase" id="RU361174"/>
    </source>
</evidence>
<evidence type="ECO:0000256" key="13">
    <source>
        <dbReference type="SAM" id="MobiDB-lite"/>
    </source>
</evidence>
<feature type="domain" description="GH10" evidence="16">
    <location>
        <begin position="37"/>
        <end position="335"/>
    </location>
</feature>
<keyword evidence="7 14" id="KW-0732">Signal</keyword>
<dbReference type="SMART" id="SM00633">
    <property type="entry name" value="Glyco_10"/>
    <property type="match status" value="1"/>
</dbReference>
<evidence type="ECO:0000259" key="16">
    <source>
        <dbReference type="PROSITE" id="PS51760"/>
    </source>
</evidence>
<evidence type="ECO:0000259" key="15">
    <source>
        <dbReference type="PROSITE" id="PS51164"/>
    </source>
</evidence>
<comment type="subcellular location">
    <subcellularLocation>
        <location evidence="2">Secreted</location>
    </subcellularLocation>
</comment>
<feature type="signal peptide" evidence="14">
    <location>
        <begin position="1"/>
        <end position="18"/>
    </location>
</feature>
<evidence type="ECO:0000256" key="8">
    <source>
        <dbReference type="ARBA" id="ARBA00022801"/>
    </source>
</evidence>
<keyword evidence="8 12" id="KW-0378">Hydrolase</keyword>
<feature type="domain" description="CBM1" evidence="15">
    <location>
        <begin position="382"/>
        <end position="418"/>
    </location>
</feature>
<dbReference type="InterPro" id="IPR035971">
    <property type="entry name" value="CBD_sf"/>
</dbReference>